<feature type="domain" description="Nucleotidyl transferase" evidence="12">
    <location>
        <begin position="5"/>
        <end position="241"/>
    </location>
</feature>
<dbReference type="EC" id="2.7.7.24" evidence="5 11"/>
<evidence type="ECO:0000313" key="14">
    <source>
        <dbReference type="Proteomes" id="UP000291424"/>
    </source>
</evidence>
<dbReference type="SUPFAM" id="SSF53448">
    <property type="entry name" value="Nucleotide-diphospho-sugar transferases"/>
    <property type="match status" value="1"/>
</dbReference>
<evidence type="ECO:0000256" key="4">
    <source>
        <dbReference type="ARBA" id="ARBA00010480"/>
    </source>
</evidence>
<evidence type="ECO:0000256" key="2">
    <source>
        <dbReference type="ARBA" id="ARBA00004781"/>
    </source>
</evidence>
<evidence type="ECO:0000256" key="5">
    <source>
        <dbReference type="ARBA" id="ARBA00012461"/>
    </source>
</evidence>
<dbReference type="RefSeq" id="WP_131635073.1">
    <property type="nucleotide sequence ID" value="NZ_SJOO01000008.1"/>
</dbReference>
<accession>A0A4R0G4I9</accession>
<evidence type="ECO:0000256" key="6">
    <source>
        <dbReference type="ARBA" id="ARBA00022679"/>
    </source>
</evidence>
<dbReference type="PANTHER" id="PTHR43532">
    <property type="entry name" value="GLUCOSE-1-PHOSPHATE THYMIDYLYLTRANSFERASE"/>
    <property type="match status" value="1"/>
</dbReference>
<comment type="cofactor">
    <cofactor evidence="1">
        <name>Mg(2+)</name>
        <dbReference type="ChEBI" id="CHEBI:18420"/>
    </cofactor>
</comment>
<evidence type="ECO:0000256" key="8">
    <source>
        <dbReference type="ARBA" id="ARBA00022723"/>
    </source>
</evidence>
<dbReference type="OrthoDB" id="9803871at2"/>
<keyword evidence="9 11" id="KW-0460">Magnesium</keyword>
<keyword evidence="8 11" id="KW-0479">Metal-binding</keyword>
<dbReference type="NCBIfam" id="NF012024">
    <property type="entry name" value="PRK15480.1"/>
    <property type="match status" value="1"/>
</dbReference>
<evidence type="ECO:0000256" key="1">
    <source>
        <dbReference type="ARBA" id="ARBA00001946"/>
    </source>
</evidence>
<comment type="catalytic activity">
    <reaction evidence="10 11">
        <text>dTTP + alpha-D-glucose 1-phosphate + H(+) = dTDP-alpha-D-glucose + diphosphate</text>
        <dbReference type="Rhea" id="RHEA:15225"/>
        <dbReference type="ChEBI" id="CHEBI:15378"/>
        <dbReference type="ChEBI" id="CHEBI:33019"/>
        <dbReference type="ChEBI" id="CHEBI:37568"/>
        <dbReference type="ChEBI" id="CHEBI:57477"/>
        <dbReference type="ChEBI" id="CHEBI:58601"/>
        <dbReference type="EC" id="2.7.7.24"/>
    </reaction>
</comment>
<keyword evidence="7 11" id="KW-0548">Nucleotidyltransferase</keyword>
<organism evidence="13 14">
    <name type="scientific">Enterobacter wuhouensis</name>
    <dbReference type="NCBI Taxonomy" id="2529381"/>
    <lineage>
        <taxon>Bacteria</taxon>
        <taxon>Pseudomonadati</taxon>
        <taxon>Pseudomonadota</taxon>
        <taxon>Gammaproteobacteria</taxon>
        <taxon>Enterobacterales</taxon>
        <taxon>Enterobacteriaceae</taxon>
        <taxon>Enterobacter</taxon>
    </lineage>
</organism>
<dbReference type="GO" id="GO:0046872">
    <property type="term" value="F:metal ion binding"/>
    <property type="evidence" value="ECO:0007669"/>
    <property type="project" value="UniProtKB-KW"/>
</dbReference>
<evidence type="ECO:0000256" key="9">
    <source>
        <dbReference type="ARBA" id="ARBA00022842"/>
    </source>
</evidence>
<proteinExistence type="inferred from homology"/>
<dbReference type="Proteomes" id="UP000291424">
    <property type="component" value="Unassembled WGS sequence"/>
</dbReference>
<comment type="pathway">
    <text evidence="2">Carbohydrate biosynthesis; dTDP-L-rhamnose biosynthesis.</text>
</comment>
<name>A0A4R0G4I9_9ENTR</name>
<dbReference type="AlphaFoldDB" id="A0A4R0G4I9"/>
<comment type="caution">
    <text evidence="13">The sequence shown here is derived from an EMBL/GenBank/DDBJ whole genome shotgun (WGS) entry which is preliminary data.</text>
</comment>
<dbReference type="Gene3D" id="3.90.550.10">
    <property type="entry name" value="Spore Coat Polysaccharide Biosynthesis Protein SpsA, Chain A"/>
    <property type="match status" value="1"/>
</dbReference>
<keyword evidence="6 11" id="KW-0808">Transferase</keyword>
<dbReference type="InterPro" id="IPR005907">
    <property type="entry name" value="G1P_thy_trans_s"/>
</dbReference>
<dbReference type="EMBL" id="SJOO01000008">
    <property type="protein sequence ID" value="TCB90927.1"/>
    <property type="molecule type" value="Genomic_DNA"/>
</dbReference>
<comment type="similarity">
    <text evidence="4 11">Belongs to the glucose-1-phosphate thymidylyltransferase family.</text>
</comment>
<comment type="pathway">
    <text evidence="3">Bacterial outer membrane biogenesis; LPS O-antigen biosynthesis.</text>
</comment>
<evidence type="ECO:0000313" key="13">
    <source>
        <dbReference type="EMBL" id="TCB90927.1"/>
    </source>
</evidence>
<reference evidence="13 14" key="1">
    <citation type="submission" date="2019-02" db="EMBL/GenBank/DDBJ databases">
        <title>The draft genome of Enterobacter spp. strains.</title>
        <authorList>
            <person name="Wang C."/>
            <person name="Feng Y."/>
            <person name="Zong Z."/>
        </authorList>
    </citation>
    <scope>NUCLEOTIDE SEQUENCE [LARGE SCALE GENOMIC DNA]</scope>
    <source>
        <strain evidence="13 14">WCHEW120002</strain>
    </source>
</reference>
<gene>
    <name evidence="13" type="primary">rfbA</name>
    <name evidence="13" type="ORF">E0L20_17560</name>
</gene>
<dbReference type="Pfam" id="PF00483">
    <property type="entry name" value="NTP_transferase"/>
    <property type="match status" value="1"/>
</dbReference>
<dbReference type="CDD" id="cd02538">
    <property type="entry name" value="G1P_TT_short"/>
    <property type="match status" value="1"/>
</dbReference>
<comment type="function">
    <text evidence="11">Catalyzes the formation of dTDP-glucose, from dTTP and glucose 1-phosphate, as well as its pyrophosphorolysis.</text>
</comment>
<dbReference type="InterPro" id="IPR029044">
    <property type="entry name" value="Nucleotide-diphossugar_trans"/>
</dbReference>
<dbReference type="FunFam" id="3.90.550.10:FF:000023">
    <property type="entry name" value="Glucose-1-phosphate thymidylyltransferase"/>
    <property type="match status" value="1"/>
</dbReference>
<evidence type="ECO:0000256" key="7">
    <source>
        <dbReference type="ARBA" id="ARBA00022695"/>
    </source>
</evidence>
<protein>
    <recommendedName>
        <fullName evidence="5 11">Glucose-1-phosphate thymidylyltransferase</fullName>
        <ecNumber evidence="5 11">2.7.7.24</ecNumber>
    </recommendedName>
</protein>
<evidence type="ECO:0000256" key="10">
    <source>
        <dbReference type="ARBA" id="ARBA00049336"/>
    </source>
</evidence>
<dbReference type="PANTHER" id="PTHR43532:SF1">
    <property type="entry name" value="GLUCOSE-1-PHOSPHATE THYMIDYLYLTRANSFERASE 1"/>
    <property type="match status" value="1"/>
</dbReference>
<sequence>MTKRKGIILAGGSGTRLYPVTMAVSKQLLPIYDKPMIYYPLSTLMLAGIRDILIISTPQDTPRFEQLLGDGSQWGLRLQYKVQPSPDGLAQAFILGEEFIGDDNCALVLGDNIFYGHDLPRLLEGAAGQEEGATVFAYHVSDPERYGVVEFDKEGTAIGLEEKPQHPKSNYAITGLYFYDNDVIEMAKGLSPSDRGELEITDINRLYMQQGRLSVAMMRRGYAWLDTGTHQSMIEASNFIATIEERQGLKVSCPEEIAFRRGFIDAEQLMLLAEPLKKTGYGQYLLNLTKGLV</sequence>
<dbReference type="NCBIfam" id="TIGR01207">
    <property type="entry name" value="rmlA"/>
    <property type="match status" value="1"/>
</dbReference>
<evidence type="ECO:0000259" key="12">
    <source>
        <dbReference type="Pfam" id="PF00483"/>
    </source>
</evidence>
<evidence type="ECO:0000256" key="3">
    <source>
        <dbReference type="ARBA" id="ARBA00005125"/>
    </source>
</evidence>
<dbReference type="GO" id="GO:0008879">
    <property type="term" value="F:glucose-1-phosphate thymidylyltransferase activity"/>
    <property type="evidence" value="ECO:0007669"/>
    <property type="project" value="UniProtKB-EC"/>
</dbReference>
<dbReference type="InterPro" id="IPR005835">
    <property type="entry name" value="NTP_transferase_dom"/>
</dbReference>
<evidence type="ECO:0000256" key="11">
    <source>
        <dbReference type="RuleBase" id="RU003706"/>
    </source>
</evidence>